<dbReference type="HOGENOM" id="CLU_061269_1_0_1"/>
<organism evidence="2 3">
    <name type="scientific">Tetranychus urticae</name>
    <name type="common">Two-spotted spider mite</name>
    <dbReference type="NCBI Taxonomy" id="32264"/>
    <lineage>
        <taxon>Eukaryota</taxon>
        <taxon>Metazoa</taxon>
        <taxon>Ecdysozoa</taxon>
        <taxon>Arthropoda</taxon>
        <taxon>Chelicerata</taxon>
        <taxon>Arachnida</taxon>
        <taxon>Acari</taxon>
        <taxon>Acariformes</taxon>
        <taxon>Trombidiformes</taxon>
        <taxon>Prostigmata</taxon>
        <taxon>Eleutherengona</taxon>
        <taxon>Raphignathae</taxon>
        <taxon>Tetranychoidea</taxon>
        <taxon>Tetranychidae</taxon>
        <taxon>Tetranychus</taxon>
    </lineage>
</organism>
<name>T1KAF7_TETUR</name>
<reference evidence="2" key="2">
    <citation type="submission" date="2015-06" db="UniProtKB">
        <authorList>
            <consortium name="EnsemblMetazoa"/>
        </authorList>
    </citation>
    <scope>IDENTIFICATION</scope>
</reference>
<dbReference type="EnsemblMetazoa" id="tetur08g00230.1">
    <property type="protein sequence ID" value="tetur08g00230.1"/>
    <property type="gene ID" value="tetur08g00230"/>
</dbReference>
<dbReference type="AlphaFoldDB" id="T1KAF7"/>
<keyword evidence="1" id="KW-0732">Signal</keyword>
<sequence>MIKECFSLLFIFILINFQVEAKCNDDCLTKTYCISSDGSGVCSNNNLVTAQFKVIPVFGEYDYLQLTLKGYNVASNDEKTIKASIGKHPANLYTCYKSSLGSTYARYDRGSFNSITGSSYYLDGVLYCTWIFNIDDPIWPQGLDLFKDSSQSITLYHDSMGISVARDTSQLPIYHAQYLKCCNEVHGNDVFLLNFDQTEKQIRYQLYYWKDNGNQLTVTLTRKDGIKLQFESYRYAGVIKGYISNDTDRISIDNQLIEPDIIDSEICSWATPFVLGDSSINIDASKSVFDLKVEVDMVTVYTEKGVQLKNASHLPKMSFILIAFAVLSQIELISS</sequence>
<evidence type="ECO:0008006" key="4">
    <source>
        <dbReference type="Google" id="ProtNLM"/>
    </source>
</evidence>
<feature type="chain" id="PRO_5004580455" description="CUB domain-containing protein" evidence="1">
    <location>
        <begin position="22"/>
        <end position="335"/>
    </location>
</feature>
<dbReference type="EMBL" id="CAEY01001938">
    <property type="status" value="NOT_ANNOTATED_CDS"/>
    <property type="molecule type" value="Genomic_DNA"/>
</dbReference>
<reference evidence="3" key="1">
    <citation type="submission" date="2011-08" db="EMBL/GenBank/DDBJ databases">
        <authorList>
            <person name="Rombauts S."/>
        </authorList>
    </citation>
    <scope>NUCLEOTIDE SEQUENCE</scope>
    <source>
        <strain evidence="3">London</strain>
    </source>
</reference>
<protein>
    <recommendedName>
        <fullName evidence="4">CUB domain-containing protein</fullName>
    </recommendedName>
</protein>
<proteinExistence type="predicted"/>
<dbReference type="Proteomes" id="UP000015104">
    <property type="component" value="Unassembled WGS sequence"/>
</dbReference>
<evidence type="ECO:0000313" key="3">
    <source>
        <dbReference type="Proteomes" id="UP000015104"/>
    </source>
</evidence>
<accession>T1KAF7</accession>
<feature type="signal peptide" evidence="1">
    <location>
        <begin position="1"/>
        <end position="21"/>
    </location>
</feature>
<evidence type="ECO:0000256" key="1">
    <source>
        <dbReference type="SAM" id="SignalP"/>
    </source>
</evidence>
<evidence type="ECO:0000313" key="2">
    <source>
        <dbReference type="EnsemblMetazoa" id="tetur08g00230.1"/>
    </source>
</evidence>
<keyword evidence="3" id="KW-1185">Reference proteome</keyword>